<protein>
    <submittedName>
        <fullName evidence="2">Cbb3-type cytochrome c oxidase subunit 3</fullName>
    </submittedName>
</protein>
<gene>
    <name evidence="2" type="ORF">NK718_00500</name>
</gene>
<feature type="transmembrane region" description="Helical" evidence="1">
    <location>
        <begin position="12"/>
        <end position="31"/>
    </location>
</feature>
<dbReference type="Pfam" id="PF05545">
    <property type="entry name" value="FixQ"/>
    <property type="match status" value="1"/>
</dbReference>
<organism evidence="2 3">
    <name type="scientific">Alsobacter ponti</name>
    <dbReference type="NCBI Taxonomy" id="2962936"/>
    <lineage>
        <taxon>Bacteria</taxon>
        <taxon>Pseudomonadati</taxon>
        <taxon>Pseudomonadota</taxon>
        <taxon>Alphaproteobacteria</taxon>
        <taxon>Hyphomicrobiales</taxon>
        <taxon>Alsobacteraceae</taxon>
        <taxon>Alsobacter</taxon>
    </lineage>
</organism>
<sequence length="50" mass="5513">MADYESLASFAQIWGTLSFVAFFALVLIYALNPKKGATFAEASRIPLEKD</sequence>
<keyword evidence="3" id="KW-1185">Reference proteome</keyword>
<name>A0ABT1L7S1_9HYPH</name>
<dbReference type="RefSeq" id="WP_254737454.1">
    <property type="nucleotide sequence ID" value="NZ_JANCLU010000001.1"/>
</dbReference>
<keyword evidence="1" id="KW-0472">Membrane</keyword>
<evidence type="ECO:0000256" key="1">
    <source>
        <dbReference type="SAM" id="Phobius"/>
    </source>
</evidence>
<comment type="caution">
    <text evidence="2">The sequence shown here is derived from an EMBL/GenBank/DDBJ whole genome shotgun (WGS) entry which is preliminary data.</text>
</comment>
<reference evidence="2 3" key="1">
    <citation type="submission" date="2022-07" db="EMBL/GenBank/DDBJ databases">
        <authorList>
            <person name="Li W.-J."/>
            <person name="Deng Q.-Q."/>
        </authorList>
    </citation>
    <scope>NUCLEOTIDE SEQUENCE [LARGE SCALE GENOMIC DNA]</scope>
    <source>
        <strain evidence="2 3">SYSU M60028</strain>
    </source>
</reference>
<proteinExistence type="predicted"/>
<dbReference type="Proteomes" id="UP001205890">
    <property type="component" value="Unassembled WGS sequence"/>
</dbReference>
<keyword evidence="1" id="KW-0812">Transmembrane</keyword>
<accession>A0ABT1L7S1</accession>
<dbReference type="EMBL" id="JANCLU010000001">
    <property type="protein sequence ID" value="MCP8936983.1"/>
    <property type="molecule type" value="Genomic_DNA"/>
</dbReference>
<evidence type="ECO:0000313" key="2">
    <source>
        <dbReference type="EMBL" id="MCP8936983.1"/>
    </source>
</evidence>
<evidence type="ECO:0000313" key="3">
    <source>
        <dbReference type="Proteomes" id="UP001205890"/>
    </source>
</evidence>
<dbReference type="InterPro" id="IPR008621">
    <property type="entry name" value="Cbb3-typ_cyt_oxidase_comp"/>
</dbReference>
<dbReference type="CDD" id="cd01324">
    <property type="entry name" value="cbb3_Oxidase_CcoQ"/>
    <property type="match status" value="1"/>
</dbReference>
<keyword evidence="1" id="KW-1133">Transmembrane helix</keyword>